<feature type="compositionally biased region" description="Low complexity" evidence="1">
    <location>
        <begin position="291"/>
        <end position="301"/>
    </location>
</feature>
<dbReference type="OrthoDB" id="5177725at2"/>
<feature type="domain" description="HTH cro/C1-type" evidence="2">
    <location>
        <begin position="19"/>
        <end position="74"/>
    </location>
</feature>
<feature type="region of interest" description="Disordered" evidence="1">
    <location>
        <begin position="286"/>
        <end position="321"/>
    </location>
</feature>
<dbReference type="STRING" id="145854.GA0074692_6180"/>
<dbReference type="GO" id="GO:0003677">
    <property type="term" value="F:DNA binding"/>
    <property type="evidence" value="ECO:0007669"/>
    <property type="project" value="InterPro"/>
</dbReference>
<gene>
    <name evidence="3" type="ORF">GA0074692_6180</name>
</gene>
<sequence>MPPAVPSPILRRRRLGTELRSLREASSLTGEQVIERVGWASASKLSRLENGRSRPDPKDILALLDLYGADDETRAELTAITREAGDIRAWLKSYGAMTEQQRSYAELEAGCAEIREYNPVLVPGLLQTAAYARVRIASTRLTDEDADPQGIETEVDARLARQALLRPTDAPRYTAVLEEGALGRRAGPPEVIREQLGQLCELAACPNVTILVLPRDATIGDWYLPPTAFSLYRFPDPADPEALAIEGGFTDVVSHDANALNRYKMVFEWLSAAARSPSDSLDWLTEMAGRTTETAAPPTAAYGSPPAPAQRRGVSGRLTGR</sequence>
<organism evidence="3 4">
    <name type="scientific">Micromonospora pallida</name>
    <dbReference type="NCBI Taxonomy" id="145854"/>
    <lineage>
        <taxon>Bacteria</taxon>
        <taxon>Bacillati</taxon>
        <taxon>Actinomycetota</taxon>
        <taxon>Actinomycetes</taxon>
        <taxon>Micromonosporales</taxon>
        <taxon>Micromonosporaceae</taxon>
        <taxon>Micromonospora</taxon>
    </lineage>
</organism>
<dbReference type="PROSITE" id="PS50943">
    <property type="entry name" value="HTH_CROC1"/>
    <property type="match status" value="1"/>
</dbReference>
<dbReference type="EMBL" id="FMHW01000002">
    <property type="protein sequence ID" value="SCL41173.1"/>
    <property type="molecule type" value="Genomic_DNA"/>
</dbReference>
<keyword evidence="4" id="KW-1185">Reference proteome</keyword>
<evidence type="ECO:0000313" key="4">
    <source>
        <dbReference type="Proteomes" id="UP000198959"/>
    </source>
</evidence>
<dbReference type="Pfam" id="PF13560">
    <property type="entry name" value="HTH_31"/>
    <property type="match status" value="1"/>
</dbReference>
<evidence type="ECO:0000259" key="2">
    <source>
        <dbReference type="PROSITE" id="PS50943"/>
    </source>
</evidence>
<protein>
    <submittedName>
        <fullName evidence="3">Helix-turn-helix domain-containing protein</fullName>
    </submittedName>
</protein>
<dbReference type="RefSeq" id="WP_091650811.1">
    <property type="nucleotide sequence ID" value="NZ_FMHW01000002.1"/>
</dbReference>
<reference evidence="4" key="1">
    <citation type="submission" date="2016-06" db="EMBL/GenBank/DDBJ databases">
        <authorList>
            <person name="Varghese N."/>
            <person name="Submissions Spin"/>
        </authorList>
    </citation>
    <scope>NUCLEOTIDE SEQUENCE [LARGE SCALE GENOMIC DNA]</scope>
    <source>
        <strain evidence="4">DSM 43817</strain>
    </source>
</reference>
<accession>A0A1C6THY7</accession>
<dbReference type="InterPro" id="IPR043917">
    <property type="entry name" value="DUF5753"/>
</dbReference>
<evidence type="ECO:0000256" key="1">
    <source>
        <dbReference type="SAM" id="MobiDB-lite"/>
    </source>
</evidence>
<dbReference type="SMART" id="SM00530">
    <property type="entry name" value="HTH_XRE"/>
    <property type="match status" value="1"/>
</dbReference>
<dbReference type="CDD" id="cd00093">
    <property type="entry name" value="HTH_XRE"/>
    <property type="match status" value="1"/>
</dbReference>
<dbReference type="Pfam" id="PF19054">
    <property type="entry name" value="DUF5753"/>
    <property type="match status" value="1"/>
</dbReference>
<name>A0A1C6THY7_9ACTN</name>
<dbReference type="InterPro" id="IPR001387">
    <property type="entry name" value="Cro/C1-type_HTH"/>
</dbReference>
<dbReference type="Gene3D" id="1.10.260.40">
    <property type="entry name" value="lambda repressor-like DNA-binding domains"/>
    <property type="match status" value="1"/>
</dbReference>
<evidence type="ECO:0000313" key="3">
    <source>
        <dbReference type="EMBL" id="SCL41173.1"/>
    </source>
</evidence>
<dbReference type="Proteomes" id="UP000198959">
    <property type="component" value="Unassembled WGS sequence"/>
</dbReference>
<proteinExistence type="predicted"/>
<dbReference type="InterPro" id="IPR010982">
    <property type="entry name" value="Lambda_DNA-bd_dom_sf"/>
</dbReference>
<dbReference type="SUPFAM" id="SSF47413">
    <property type="entry name" value="lambda repressor-like DNA-binding domains"/>
    <property type="match status" value="1"/>
</dbReference>
<dbReference type="AlphaFoldDB" id="A0A1C6THY7"/>